<proteinExistence type="predicted"/>
<gene>
    <name evidence="2" type="ORF">TCNE_LOCUS16517</name>
</gene>
<evidence type="ECO:0000256" key="1">
    <source>
        <dbReference type="SAM" id="MobiDB-lite"/>
    </source>
</evidence>
<evidence type="ECO:0000313" key="3">
    <source>
        <dbReference type="Proteomes" id="UP000050794"/>
    </source>
</evidence>
<keyword evidence="3" id="KW-1185">Reference proteome</keyword>
<evidence type="ECO:0000313" key="4">
    <source>
        <dbReference type="WBParaSite" id="TCNE_0001651801-mRNA-1"/>
    </source>
</evidence>
<reference evidence="4" key="1">
    <citation type="submission" date="2016-06" db="UniProtKB">
        <authorList>
            <consortium name="WormBaseParasite"/>
        </authorList>
    </citation>
    <scope>IDENTIFICATION</scope>
</reference>
<dbReference type="EMBL" id="UYWY01023669">
    <property type="protein sequence ID" value="VDM47838.1"/>
    <property type="molecule type" value="Genomic_DNA"/>
</dbReference>
<dbReference type="WBParaSite" id="TCNE_0001651801-mRNA-1">
    <property type="protein sequence ID" value="TCNE_0001651801-mRNA-1"/>
    <property type="gene ID" value="TCNE_0001651801"/>
</dbReference>
<accession>A0A183V6Z7</accession>
<organism evidence="3 4">
    <name type="scientific">Toxocara canis</name>
    <name type="common">Canine roundworm</name>
    <dbReference type="NCBI Taxonomy" id="6265"/>
    <lineage>
        <taxon>Eukaryota</taxon>
        <taxon>Metazoa</taxon>
        <taxon>Ecdysozoa</taxon>
        <taxon>Nematoda</taxon>
        <taxon>Chromadorea</taxon>
        <taxon>Rhabditida</taxon>
        <taxon>Spirurina</taxon>
        <taxon>Ascaridomorpha</taxon>
        <taxon>Ascaridoidea</taxon>
        <taxon>Toxocaridae</taxon>
        <taxon>Toxocara</taxon>
    </lineage>
</organism>
<name>A0A183V6Z7_TOXCA</name>
<protein>
    <submittedName>
        <fullName evidence="4">Transposase</fullName>
    </submittedName>
</protein>
<dbReference type="Proteomes" id="UP000050794">
    <property type="component" value="Unassembled WGS sequence"/>
</dbReference>
<reference evidence="2 3" key="2">
    <citation type="submission" date="2018-11" db="EMBL/GenBank/DDBJ databases">
        <authorList>
            <consortium name="Pathogen Informatics"/>
        </authorList>
    </citation>
    <scope>NUCLEOTIDE SEQUENCE [LARGE SCALE GENOMIC DNA]</scope>
</reference>
<dbReference type="AlphaFoldDB" id="A0A183V6Z7"/>
<feature type="region of interest" description="Disordered" evidence="1">
    <location>
        <begin position="16"/>
        <end position="47"/>
    </location>
</feature>
<sequence length="72" mass="7966">MKARIEVMGYQCDRRPRPVRSAAPSTPALRRKLASPTSCVASADGDRHTTRRAHLYRCQVTAQETGKPTEAV</sequence>
<evidence type="ECO:0000313" key="2">
    <source>
        <dbReference type="EMBL" id="VDM47838.1"/>
    </source>
</evidence>
<feature type="compositionally biased region" description="Low complexity" evidence="1">
    <location>
        <begin position="19"/>
        <end position="28"/>
    </location>
</feature>